<reference evidence="1" key="1">
    <citation type="journal article" date="2015" name="Nature">
        <title>Complex archaea that bridge the gap between prokaryotes and eukaryotes.</title>
        <authorList>
            <person name="Spang A."/>
            <person name="Saw J.H."/>
            <person name="Jorgensen S.L."/>
            <person name="Zaremba-Niedzwiedzka K."/>
            <person name="Martijn J."/>
            <person name="Lind A.E."/>
            <person name="van Eijk R."/>
            <person name="Schleper C."/>
            <person name="Guy L."/>
            <person name="Ettema T.J."/>
        </authorList>
    </citation>
    <scope>NUCLEOTIDE SEQUENCE</scope>
</reference>
<dbReference type="EMBL" id="LAZR01051916">
    <property type="protein sequence ID" value="KKK84116.1"/>
    <property type="molecule type" value="Genomic_DNA"/>
</dbReference>
<comment type="caution">
    <text evidence="1">The sequence shown here is derived from an EMBL/GenBank/DDBJ whole genome shotgun (WGS) entry which is preliminary data.</text>
</comment>
<sequence>MEAHFIKLPNNALVPAAESDKELLSKIKTGQIVKLKLTRMRNYQFFKKWWALMDFAFDYWEPDEGSFNEWGVVPEKNFEAFRKEVTKIAGFHTATHKLNGDVQIEAKSIAWDKMNEDEFEKLYSACVDVILKHVCTQYDGEMLEQVVDQTMAFT</sequence>
<name>A0A0F9BIA7_9ZZZZ</name>
<evidence type="ECO:0000313" key="1">
    <source>
        <dbReference type="EMBL" id="KKK84116.1"/>
    </source>
</evidence>
<protein>
    <submittedName>
        <fullName evidence="1">Uncharacterized protein</fullName>
    </submittedName>
</protein>
<organism evidence="1">
    <name type="scientific">marine sediment metagenome</name>
    <dbReference type="NCBI Taxonomy" id="412755"/>
    <lineage>
        <taxon>unclassified sequences</taxon>
        <taxon>metagenomes</taxon>
        <taxon>ecological metagenomes</taxon>
    </lineage>
</organism>
<dbReference type="AlphaFoldDB" id="A0A0F9BIA7"/>
<proteinExistence type="predicted"/>
<gene>
    <name evidence="1" type="ORF">LCGC14_2786590</name>
</gene>
<accession>A0A0F9BIA7</accession>
<dbReference type="InterPro" id="IPR009797">
    <property type="entry name" value="DUF1367"/>
</dbReference>
<dbReference type="Pfam" id="PF07105">
    <property type="entry name" value="DUF1367"/>
    <property type="match status" value="2"/>
</dbReference>